<dbReference type="InterPro" id="IPR004695">
    <property type="entry name" value="SLAC1/Mae1/Ssu1/TehA"/>
</dbReference>
<feature type="transmembrane region" description="Helical" evidence="6">
    <location>
        <begin position="395"/>
        <end position="413"/>
    </location>
</feature>
<evidence type="ECO:0000256" key="1">
    <source>
        <dbReference type="ARBA" id="ARBA00004141"/>
    </source>
</evidence>
<evidence type="ECO:0000313" key="8">
    <source>
        <dbReference type="Proteomes" id="UP000070133"/>
    </source>
</evidence>
<dbReference type="CDD" id="cd09317">
    <property type="entry name" value="TDT_Mae1_like"/>
    <property type="match status" value="1"/>
</dbReference>
<feature type="transmembrane region" description="Helical" evidence="6">
    <location>
        <begin position="99"/>
        <end position="118"/>
    </location>
</feature>
<feature type="transmembrane region" description="Helical" evidence="6">
    <location>
        <begin position="169"/>
        <end position="188"/>
    </location>
</feature>
<gene>
    <name evidence="7" type="ORF">AC578_6431</name>
</gene>
<keyword evidence="3 6" id="KW-1133">Transmembrane helix</keyword>
<evidence type="ECO:0000256" key="3">
    <source>
        <dbReference type="ARBA" id="ARBA00022989"/>
    </source>
</evidence>
<protein>
    <recommendedName>
        <fullName evidence="9">C4-dicarboxylate transporter/malic acid transport protein</fullName>
    </recommendedName>
</protein>
<dbReference type="EMBL" id="LFZN01000255">
    <property type="protein sequence ID" value="KXS94809.1"/>
    <property type="molecule type" value="Genomic_DNA"/>
</dbReference>
<evidence type="ECO:0000256" key="2">
    <source>
        <dbReference type="ARBA" id="ARBA00022692"/>
    </source>
</evidence>
<keyword evidence="8" id="KW-1185">Reference proteome</keyword>
<accession>A0A139GXB6</accession>
<dbReference type="AlphaFoldDB" id="A0A139GXB6"/>
<dbReference type="InterPro" id="IPR038665">
    <property type="entry name" value="Voltage-dep_anion_channel_sf"/>
</dbReference>
<dbReference type="Gene3D" id="1.50.10.150">
    <property type="entry name" value="Voltage-dependent anion channel"/>
    <property type="match status" value="1"/>
</dbReference>
<feature type="compositionally biased region" description="Polar residues" evidence="5">
    <location>
        <begin position="493"/>
        <end position="503"/>
    </location>
</feature>
<dbReference type="OrthoDB" id="2901184at2759"/>
<keyword evidence="4 6" id="KW-0472">Membrane</keyword>
<feature type="region of interest" description="Disordered" evidence="5">
    <location>
        <begin position="36"/>
        <end position="66"/>
    </location>
</feature>
<feature type="region of interest" description="Disordered" evidence="5">
    <location>
        <begin position="486"/>
        <end position="515"/>
    </location>
</feature>
<reference evidence="7 8" key="1">
    <citation type="submission" date="2015-07" db="EMBL/GenBank/DDBJ databases">
        <title>Comparative genomics of the Sigatoka disease complex on banana suggests a link between parallel evolutionary changes in Pseudocercospora fijiensis and Pseudocercospora eumusae and increased virulence on the banana host.</title>
        <authorList>
            <person name="Chang T.-C."/>
            <person name="Salvucci A."/>
            <person name="Crous P.W."/>
            <person name="Stergiopoulos I."/>
        </authorList>
    </citation>
    <scope>NUCLEOTIDE SEQUENCE [LARGE SCALE GENOMIC DNA]</scope>
    <source>
        <strain evidence="7 8">CBS 114824</strain>
    </source>
</reference>
<sequence length="540" mass="60903">MPMTVDGPQHAGRVQRGARQQLRLHVDTSQASSGVDLSIHDFGSTDKTSPERLRTPRESNRPRLHSRQWSHSSITRRILHPHEHIHELHFKERIRHFTWTWFTMTMATGGVANTLYNVPYRFPGLYGIGCFFFLFNICLFFCNVIMISLRFYHHPSTFKNSLLHPTESLFIPASIISIGTILLNVSQYGLEYADESREWLLSTMNVLFWVYCGLAVIFSAGIYLILWSTQTFTVAQMTPVWIFPCYPLLVVGPHAATLAKHLIYRSVSALQIIVGGFVFQGIGFLLSLMIYASFIYRLMTQKLPQETLRPGMFVSVGPSGFTVSGIVSMGNTLPSVVGKNFMGEGIGELAGQVSKIASVWFGLWLWGLAMWFCLVSAGAHWSCVRDRRMTFAMTFYSYVFPNTALTTATFAIAKALDSRVIRILGCAFTIILVCIWVWVFVMMIRAVKHKDVLWPQKQEDREEGGWKKNSEEAKACLDLRRCQTERKEGATGTDPTSLGTYVSPTVGPGETPTLTVNGNLIDQETNVHGRAKRQRNDSMV</sequence>
<evidence type="ECO:0000256" key="6">
    <source>
        <dbReference type="SAM" id="Phobius"/>
    </source>
</evidence>
<dbReference type="Pfam" id="PF03595">
    <property type="entry name" value="SLAC1"/>
    <property type="match status" value="1"/>
</dbReference>
<feature type="transmembrane region" description="Helical" evidence="6">
    <location>
        <begin position="269"/>
        <end position="291"/>
    </location>
</feature>
<feature type="transmembrane region" description="Helical" evidence="6">
    <location>
        <begin position="419"/>
        <end position="441"/>
    </location>
</feature>
<feature type="transmembrane region" description="Helical" evidence="6">
    <location>
        <begin position="208"/>
        <end position="228"/>
    </location>
</feature>
<dbReference type="PANTHER" id="PTHR31162:SF3">
    <property type="entry name" value="TRANSPORTER_MALIC ACID TRANSPORT PROTEIN, PUTATIVE-RELATED"/>
    <property type="match status" value="1"/>
</dbReference>
<dbReference type="PANTHER" id="PTHR31162">
    <property type="entry name" value="MALIC ACID TRANSPORT PROTEIN-RELATED"/>
    <property type="match status" value="1"/>
</dbReference>
<feature type="compositionally biased region" description="Basic and acidic residues" evidence="5">
    <location>
        <begin position="48"/>
        <end position="61"/>
    </location>
</feature>
<evidence type="ECO:0008006" key="9">
    <source>
        <dbReference type="Google" id="ProtNLM"/>
    </source>
</evidence>
<feature type="transmembrane region" description="Helical" evidence="6">
    <location>
        <begin position="363"/>
        <end position="383"/>
    </location>
</feature>
<evidence type="ECO:0000256" key="4">
    <source>
        <dbReference type="ARBA" id="ARBA00023136"/>
    </source>
</evidence>
<dbReference type="Proteomes" id="UP000070133">
    <property type="component" value="Unassembled WGS sequence"/>
</dbReference>
<organism evidence="7 8">
    <name type="scientific">Pseudocercospora eumusae</name>
    <dbReference type="NCBI Taxonomy" id="321146"/>
    <lineage>
        <taxon>Eukaryota</taxon>
        <taxon>Fungi</taxon>
        <taxon>Dikarya</taxon>
        <taxon>Ascomycota</taxon>
        <taxon>Pezizomycotina</taxon>
        <taxon>Dothideomycetes</taxon>
        <taxon>Dothideomycetidae</taxon>
        <taxon>Mycosphaerellales</taxon>
        <taxon>Mycosphaerellaceae</taxon>
        <taxon>Pseudocercospora</taxon>
    </lineage>
</organism>
<name>A0A139GXB6_9PEZI</name>
<comment type="caution">
    <text evidence="7">The sequence shown here is derived from an EMBL/GenBank/DDBJ whole genome shotgun (WGS) entry which is preliminary data.</text>
</comment>
<comment type="subcellular location">
    <subcellularLocation>
        <location evidence="1">Membrane</location>
        <topology evidence="1">Multi-pass membrane protein</topology>
    </subcellularLocation>
</comment>
<feature type="transmembrane region" description="Helical" evidence="6">
    <location>
        <begin position="312"/>
        <end position="333"/>
    </location>
</feature>
<evidence type="ECO:0000256" key="5">
    <source>
        <dbReference type="SAM" id="MobiDB-lite"/>
    </source>
</evidence>
<dbReference type="GO" id="GO:0015140">
    <property type="term" value="F:malate transmembrane transporter activity"/>
    <property type="evidence" value="ECO:0007669"/>
    <property type="project" value="InterPro"/>
</dbReference>
<feature type="transmembrane region" description="Helical" evidence="6">
    <location>
        <begin position="124"/>
        <end position="149"/>
    </location>
</feature>
<feature type="transmembrane region" description="Helical" evidence="6">
    <location>
        <begin position="240"/>
        <end position="263"/>
    </location>
</feature>
<keyword evidence="2 6" id="KW-0812">Transmembrane</keyword>
<proteinExistence type="predicted"/>
<dbReference type="STRING" id="321146.A0A139GXB6"/>
<evidence type="ECO:0000313" key="7">
    <source>
        <dbReference type="EMBL" id="KXS94809.1"/>
    </source>
</evidence>
<dbReference type="InterPro" id="IPR030185">
    <property type="entry name" value="Mae1"/>
</dbReference>
<dbReference type="GO" id="GO:0016020">
    <property type="term" value="C:membrane"/>
    <property type="evidence" value="ECO:0007669"/>
    <property type="project" value="UniProtKB-SubCell"/>
</dbReference>